<gene>
    <name evidence="1" type="ORF">GCM10022414_07680</name>
</gene>
<comment type="caution">
    <text evidence="1">The sequence shown here is derived from an EMBL/GenBank/DDBJ whole genome shotgun (WGS) entry which is preliminary data.</text>
</comment>
<dbReference type="Proteomes" id="UP001500392">
    <property type="component" value="Unassembled WGS sequence"/>
</dbReference>
<evidence type="ECO:0000313" key="2">
    <source>
        <dbReference type="Proteomes" id="UP001500392"/>
    </source>
</evidence>
<dbReference type="InterPro" id="IPR006521">
    <property type="entry name" value="Tail_protein_I"/>
</dbReference>
<name>A0ABP7WEJ4_9GAMM</name>
<dbReference type="Pfam" id="PF09684">
    <property type="entry name" value="Tail_P2_I"/>
    <property type="match status" value="1"/>
</dbReference>
<dbReference type="EMBL" id="BAABDM010000001">
    <property type="protein sequence ID" value="GAA4087385.1"/>
    <property type="molecule type" value="Genomic_DNA"/>
</dbReference>
<dbReference type="RefSeq" id="WP_344932516.1">
    <property type="nucleotide sequence ID" value="NZ_BAABDM010000001.1"/>
</dbReference>
<organism evidence="1 2">
    <name type="scientific">Zhongshania borealis</name>
    <dbReference type="NCBI Taxonomy" id="889488"/>
    <lineage>
        <taxon>Bacteria</taxon>
        <taxon>Pseudomonadati</taxon>
        <taxon>Pseudomonadota</taxon>
        <taxon>Gammaproteobacteria</taxon>
        <taxon>Cellvibrionales</taxon>
        <taxon>Spongiibacteraceae</taxon>
        <taxon>Zhongshania</taxon>
    </lineage>
</organism>
<dbReference type="NCBIfam" id="TIGR01634">
    <property type="entry name" value="tail_P2_I"/>
    <property type="match status" value="1"/>
</dbReference>
<protein>
    <submittedName>
        <fullName evidence="1">Phage tail protein I</fullName>
    </submittedName>
</protein>
<keyword evidence="2" id="KW-1185">Reference proteome</keyword>
<proteinExistence type="predicted"/>
<reference evidence="2" key="1">
    <citation type="journal article" date="2019" name="Int. J. Syst. Evol. Microbiol.">
        <title>The Global Catalogue of Microorganisms (GCM) 10K type strain sequencing project: providing services to taxonomists for standard genome sequencing and annotation.</title>
        <authorList>
            <consortium name="The Broad Institute Genomics Platform"/>
            <consortium name="The Broad Institute Genome Sequencing Center for Infectious Disease"/>
            <person name="Wu L."/>
            <person name="Ma J."/>
        </authorList>
    </citation>
    <scope>NUCLEOTIDE SEQUENCE [LARGE SCALE GENOMIC DNA]</scope>
    <source>
        <strain evidence="2">JCM 17304</strain>
    </source>
</reference>
<accession>A0ABP7WEJ4</accession>
<evidence type="ECO:0000313" key="1">
    <source>
        <dbReference type="EMBL" id="GAA4087385.1"/>
    </source>
</evidence>
<sequence length="192" mass="21009">MSETSLLPKNASAFELALEATTARIGNVPVVVREVWNPDTCPYNLLPWLASASSVDTWQADWTDEQKRGAIKASLAVHQRKGTIGAVKRALAAIGLGVKVQEWFNQDPPGDPFTFKLIFETDQTGIQFDDIAVILELVDNAKNLRSHLTEIVPIVTTRNQPSMATASNSGTEVTVDQYLDPIVVINELVIPI</sequence>